<reference evidence="6" key="1">
    <citation type="submission" date="2015-12" db="EMBL/GenBank/DDBJ databases">
        <title>Update maize B73 reference genome by single molecule sequencing technologies.</title>
        <authorList>
            <consortium name="Maize Genome Sequencing Project"/>
            <person name="Ware D."/>
        </authorList>
    </citation>
    <scope>NUCLEOTIDE SEQUENCE</scope>
    <source>
        <tissue evidence="6">Seedling</tissue>
    </source>
</reference>
<accession>A0A1D6PHK8</accession>
<dbReference type="CDD" id="cd03367">
    <property type="entry name" value="Ribosomal_S23"/>
    <property type="match status" value="1"/>
</dbReference>
<dbReference type="SMR" id="A0A1D6PHK8"/>
<proteinExistence type="inferred from homology"/>
<organism evidence="6">
    <name type="scientific">Zea mays</name>
    <name type="common">Maize</name>
    <dbReference type="NCBI Taxonomy" id="4577"/>
    <lineage>
        <taxon>Eukaryota</taxon>
        <taxon>Viridiplantae</taxon>
        <taxon>Streptophyta</taxon>
        <taxon>Embryophyta</taxon>
        <taxon>Tracheophyta</taxon>
        <taxon>Spermatophyta</taxon>
        <taxon>Magnoliopsida</taxon>
        <taxon>Liliopsida</taxon>
        <taxon>Poales</taxon>
        <taxon>Poaceae</taxon>
        <taxon>PACMAD clade</taxon>
        <taxon>Panicoideae</taxon>
        <taxon>Andropogonodae</taxon>
        <taxon>Andropogoneae</taxon>
        <taxon>Tripsacinae</taxon>
        <taxon>Zea</taxon>
    </lineage>
</organism>
<gene>
    <name evidence="6" type="ORF">ZEAMMB73_Zm00001d048114</name>
</gene>
<feature type="region of interest" description="Disordered" evidence="4">
    <location>
        <begin position="1"/>
        <end position="64"/>
    </location>
</feature>
<evidence type="ECO:0000259" key="5">
    <source>
        <dbReference type="Pfam" id="PF01399"/>
    </source>
</evidence>
<dbReference type="FunFam" id="2.40.50.140:FF:000007">
    <property type="entry name" value="40S ribosomal protein S23"/>
    <property type="match status" value="1"/>
</dbReference>
<dbReference type="GO" id="GO:0006412">
    <property type="term" value="P:translation"/>
    <property type="evidence" value="ECO:0007669"/>
    <property type="project" value="InterPro"/>
</dbReference>
<feature type="compositionally biased region" description="Polar residues" evidence="4">
    <location>
        <begin position="208"/>
        <end position="218"/>
    </location>
</feature>
<evidence type="ECO:0000256" key="4">
    <source>
        <dbReference type="SAM" id="MobiDB-lite"/>
    </source>
</evidence>
<evidence type="ECO:0000256" key="1">
    <source>
        <dbReference type="ARBA" id="ARBA00005657"/>
    </source>
</evidence>
<keyword evidence="2 6" id="KW-0689">Ribosomal protein</keyword>
<dbReference type="AlphaFoldDB" id="A0A1D6PHK8"/>
<dbReference type="InterPro" id="IPR012340">
    <property type="entry name" value="NA-bd_OB-fold"/>
</dbReference>
<dbReference type="Pfam" id="PF00164">
    <property type="entry name" value="Ribosom_S12_S23"/>
    <property type="match status" value="1"/>
</dbReference>
<dbReference type="STRING" id="4577.A0A1D6PHK8"/>
<dbReference type="ExpressionAtlas" id="A0A1D6PHK8">
    <property type="expression patterns" value="baseline and differential"/>
</dbReference>
<dbReference type="InterPro" id="IPR000717">
    <property type="entry name" value="PCI_dom"/>
</dbReference>
<dbReference type="GO" id="GO:0003735">
    <property type="term" value="F:structural constituent of ribosome"/>
    <property type="evidence" value="ECO:0007669"/>
    <property type="project" value="InterPro"/>
</dbReference>
<dbReference type="PANTHER" id="PTHR11652">
    <property type="entry name" value="30S RIBOSOMAL PROTEIN S12 FAMILY MEMBER"/>
    <property type="match status" value="1"/>
</dbReference>
<protein>
    <submittedName>
        <fullName evidence="6">40S ribosomal protein S23-2</fullName>
    </submittedName>
</protein>
<dbReference type="GO" id="GO:0015935">
    <property type="term" value="C:small ribosomal subunit"/>
    <property type="evidence" value="ECO:0007669"/>
    <property type="project" value="InterPro"/>
</dbReference>
<feature type="domain" description="PCI" evidence="5">
    <location>
        <begin position="348"/>
        <end position="380"/>
    </location>
</feature>
<dbReference type="Pfam" id="PF01399">
    <property type="entry name" value="PCI"/>
    <property type="match status" value="1"/>
</dbReference>
<dbReference type="InParanoid" id="A0A1D6PHK8"/>
<sequence length="512" mass="56473">MDPLRSAQEQRGARAMAVGGLQGAKKRKREHAEGKAKPRKQVKGGGDGAKRKSHSAAGGYTAHGGAGEVVARKKTPVTPKEKRLAAKTLYEFDDLESIIDRTLKRDFDTEEALWLLKIGLVCIPDSPKIKPSMSMVAKILQGPFGGPGCQNQEHEKHFEHFTPNMSKTRNESAFPQDEIDSHREHIYNELTSDSIASKKPKIRKRENNNSVSSSAPNIPNTQDFITTFCEVVEDFCGKTEIPEDGNCGDWLSIPLGDVKVLVNEITSVRSKRILHEVPMDTVTRLLDVIDRQIRYSQVSMNKVEALYRLFKKIGNTFIDDGLINKALSNGKPTVVEFYANWELDSENPVADVESIVAKGIRDGAINATIDQANGWMVWKETGRHVVWELGASSRATAGTRGGLTKHTKSHLGNEWKKPFAGSSHAKGIILEKIGIEAKQPNSAIHKCARVQLVKDGKKIAAFVPNDGCLNYIEENDEVLIVGRGDIPGVRFKVVKVSGVSLLALFKEKKPRS</sequence>
<evidence type="ECO:0000256" key="2">
    <source>
        <dbReference type="ARBA" id="ARBA00022980"/>
    </source>
</evidence>
<dbReference type="Gene3D" id="2.40.50.140">
    <property type="entry name" value="Nucleic acid-binding proteins"/>
    <property type="match status" value="1"/>
</dbReference>
<dbReference type="EMBL" id="CM000785">
    <property type="protein sequence ID" value="AQL08841.1"/>
    <property type="molecule type" value="Genomic_DNA"/>
</dbReference>
<keyword evidence="3" id="KW-0687">Ribonucleoprotein</keyword>
<feature type="region of interest" description="Disordered" evidence="4">
    <location>
        <begin position="197"/>
        <end position="218"/>
    </location>
</feature>
<dbReference type="SUPFAM" id="SSF50249">
    <property type="entry name" value="Nucleic acid-binding proteins"/>
    <property type="match status" value="1"/>
</dbReference>
<comment type="similarity">
    <text evidence="1">Belongs to the universal ribosomal protein uS12 family.</text>
</comment>
<evidence type="ECO:0000256" key="3">
    <source>
        <dbReference type="ARBA" id="ARBA00023274"/>
    </source>
</evidence>
<dbReference type="InterPro" id="IPR005680">
    <property type="entry name" value="Ribosomal_uS12_euk/arc"/>
</dbReference>
<evidence type="ECO:0000313" key="6">
    <source>
        <dbReference type="EMBL" id="AQL08841.1"/>
    </source>
</evidence>
<dbReference type="InterPro" id="IPR006032">
    <property type="entry name" value="Ribosomal_uS12"/>
</dbReference>
<name>A0A1D6PHK8_MAIZE</name>